<evidence type="ECO:0000256" key="5">
    <source>
        <dbReference type="HAMAP-Rule" id="MF_01684"/>
    </source>
</evidence>
<evidence type="ECO:0000313" key="8">
    <source>
        <dbReference type="Proteomes" id="UP001595625"/>
    </source>
</evidence>
<evidence type="ECO:0000256" key="4">
    <source>
        <dbReference type="ARBA" id="ARBA00023167"/>
    </source>
</evidence>
<dbReference type="InterPro" id="IPR000845">
    <property type="entry name" value="Nucleoside_phosphorylase_d"/>
</dbReference>
<feature type="active site" description="Proton donor" evidence="5">
    <location>
        <position position="198"/>
    </location>
</feature>
<proteinExistence type="inferred from homology"/>
<feature type="binding site" evidence="5">
    <location>
        <position position="153"/>
    </location>
    <ligand>
        <name>substrate</name>
    </ligand>
</feature>
<evidence type="ECO:0000259" key="6">
    <source>
        <dbReference type="Pfam" id="PF01048"/>
    </source>
</evidence>
<comment type="pathway">
    <text evidence="1 5">Amino-acid biosynthesis; L-methionine biosynthesis via salvage pathway; S-methyl-5-thio-alpha-D-ribose 1-phosphate from S-methyl-5'-thioadenosine (hydrolase route): step 1/2.</text>
</comment>
<gene>
    <name evidence="5 7" type="primary">mtnN</name>
    <name evidence="7" type="ORF">ACFOEJ_11875</name>
</gene>
<dbReference type="CDD" id="cd09008">
    <property type="entry name" value="MTAN"/>
    <property type="match status" value="1"/>
</dbReference>
<dbReference type="InterPro" id="IPR010049">
    <property type="entry name" value="MTA_SAH_Nsdase"/>
</dbReference>
<organism evidence="7 8">
    <name type="scientific">Planomicrobium okeanokoites</name>
    <name type="common">Planococcus okeanokoites</name>
    <name type="synonym">Flavobacterium okeanokoites</name>
    <dbReference type="NCBI Taxonomy" id="244"/>
    <lineage>
        <taxon>Bacteria</taxon>
        <taxon>Bacillati</taxon>
        <taxon>Bacillota</taxon>
        <taxon>Bacilli</taxon>
        <taxon>Bacillales</taxon>
        <taxon>Caryophanaceae</taxon>
        <taxon>Planomicrobium</taxon>
    </lineage>
</organism>
<dbReference type="GO" id="GO:0008782">
    <property type="term" value="F:adenosylhomocysteine nucleosidase activity"/>
    <property type="evidence" value="ECO:0007669"/>
    <property type="project" value="UniProtKB-EC"/>
</dbReference>
<evidence type="ECO:0000256" key="3">
    <source>
        <dbReference type="ARBA" id="ARBA00022801"/>
    </source>
</evidence>
<dbReference type="Proteomes" id="UP001595625">
    <property type="component" value="Unassembled WGS sequence"/>
</dbReference>
<feature type="binding site" evidence="5">
    <location>
        <begin position="174"/>
        <end position="175"/>
    </location>
    <ligand>
        <name>substrate</name>
    </ligand>
</feature>
<comment type="catalytic activity">
    <reaction evidence="5">
        <text>S-adenosyl-L-homocysteine + H2O = S-(5-deoxy-D-ribos-5-yl)-L-homocysteine + adenine</text>
        <dbReference type="Rhea" id="RHEA:17805"/>
        <dbReference type="ChEBI" id="CHEBI:15377"/>
        <dbReference type="ChEBI" id="CHEBI:16708"/>
        <dbReference type="ChEBI" id="CHEBI:57856"/>
        <dbReference type="ChEBI" id="CHEBI:58195"/>
        <dbReference type="EC" id="3.2.2.9"/>
    </reaction>
</comment>
<dbReference type="GO" id="GO:0008930">
    <property type="term" value="F:methylthioadenosine nucleosidase activity"/>
    <property type="evidence" value="ECO:0007669"/>
    <property type="project" value="UniProtKB-EC"/>
</dbReference>
<dbReference type="PANTHER" id="PTHR46832">
    <property type="entry name" value="5'-METHYLTHIOADENOSINE/S-ADENOSYLHOMOCYSTEINE NUCLEOSIDASE"/>
    <property type="match status" value="1"/>
</dbReference>
<comment type="caution">
    <text evidence="7">The sequence shown here is derived from an EMBL/GenBank/DDBJ whole genome shotgun (WGS) entry which is preliminary data.</text>
</comment>
<name>A0ABV7KQQ4_PLAOK</name>
<keyword evidence="4 5" id="KW-0486">Methionine biosynthesis</keyword>
<comment type="similarity">
    <text evidence="5">Belongs to the PNP/UDP phosphorylase family. MtnN subfamily.</text>
</comment>
<comment type="function">
    <text evidence="5">Catalyzes the irreversible cleavage of the glycosidic bond in both 5'-methylthioadenosine (MTA) and S-adenosylhomocysteine (SAH/AdoHcy) to adenine and the corresponding thioribose, 5'-methylthioribose and S-ribosylhomocysteine, respectively. Also cleaves 5'-deoxyadenosine, a toxic by-product of radical S-adenosylmethionine (SAM) enzymes, into 5-deoxyribose and adenine.</text>
</comment>
<dbReference type="SUPFAM" id="SSF53167">
    <property type="entry name" value="Purine and uridine phosphorylases"/>
    <property type="match status" value="1"/>
</dbReference>
<protein>
    <recommendedName>
        <fullName evidence="5">5'-methylthioadenosine/S-adenosylhomocysteine nucleosidase</fullName>
        <shortName evidence="5">MTA/SAH nucleosidase</shortName>
        <shortName evidence="5">MTAN</shortName>
        <ecNumber evidence="5">3.2.2.9</ecNumber>
    </recommendedName>
    <alternativeName>
        <fullName evidence="5">5'-deoxyadenosine nucleosidase</fullName>
        <shortName evidence="5">DOA nucleosidase</shortName>
        <shortName evidence="5">dAdo nucleosidase</shortName>
    </alternativeName>
    <alternativeName>
        <fullName evidence="5">5'-methylthioadenosine nucleosidase</fullName>
        <shortName evidence="5">MTA nucleosidase</shortName>
    </alternativeName>
    <alternativeName>
        <fullName evidence="5">S-adenosylhomocysteine nucleosidase</fullName>
        <shortName evidence="5">AdoHcy nucleosidase</shortName>
        <shortName evidence="5">SAH nucleosidase</shortName>
        <shortName evidence="5">SRH nucleosidase</shortName>
    </alternativeName>
</protein>
<sequence length="236" mass="25766">MKIGIIGAMEEEVELLRSSLENPEVETIANCEFTTGTYQGQEIVLLKSGIGKVNAAMSTTILLQHFKPELVINTGSAGGFDKDLEVGSIVISDEVRHHDVDVTAFGYEMGQVPQMPAAFQSNPELIELAEKAVSELEDLPYAVGLIATGDSFMNDPERVESVRGHFPEMKAAEMEAAAVAQVCYQFDTAFVVIRALSDIAGKESSVSFEEFLPKAAEHSTKIVLRVVERLTSRLER</sequence>
<evidence type="ECO:0000256" key="2">
    <source>
        <dbReference type="ARBA" id="ARBA00022605"/>
    </source>
</evidence>
<dbReference type="Gene3D" id="3.40.50.1580">
    <property type="entry name" value="Nucleoside phosphorylase domain"/>
    <property type="match status" value="1"/>
</dbReference>
<dbReference type="NCBIfam" id="NF004079">
    <property type="entry name" value="PRK05584.1"/>
    <property type="match status" value="1"/>
</dbReference>
<dbReference type="HAMAP" id="MF_01684">
    <property type="entry name" value="Salvage_MtnN"/>
    <property type="match status" value="1"/>
</dbReference>
<comment type="catalytic activity">
    <reaction evidence="5">
        <text>5'-deoxyadenosine + H2O = 5-deoxy-D-ribose + adenine</text>
        <dbReference type="Rhea" id="RHEA:29859"/>
        <dbReference type="ChEBI" id="CHEBI:15377"/>
        <dbReference type="ChEBI" id="CHEBI:16708"/>
        <dbReference type="ChEBI" id="CHEBI:17319"/>
        <dbReference type="ChEBI" id="CHEBI:149540"/>
        <dbReference type="EC" id="3.2.2.9"/>
    </reaction>
</comment>
<dbReference type="EMBL" id="JBHRUJ010000016">
    <property type="protein sequence ID" value="MFC3211777.1"/>
    <property type="molecule type" value="Genomic_DNA"/>
</dbReference>
<feature type="domain" description="Nucleoside phosphorylase" evidence="6">
    <location>
        <begin position="2"/>
        <end position="228"/>
    </location>
</feature>
<feature type="binding site" evidence="5">
    <location>
        <position position="78"/>
    </location>
    <ligand>
        <name>substrate</name>
    </ligand>
</feature>
<keyword evidence="3 5" id="KW-0378">Hydrolase</keyword>
<feature type="active site" description="Proton acceptor" evidence="5">
    <location>
        <position position="12"/>
    </location>
</feature>
<dbReference type="PANTHER" id="PTHR46832:SF1">
    <property type="entry name" value="5'-METHYLTHIOADENOSINE_S-ADENOSYLHOMOCYSTEINE NUCLEOSIDASE"/>
    <property type="match status" value="1"/>
</dbReference>
<dbReference type="EC" id="3.2.2.9" evidence="5"/>
<dbReference type="RefSeq" id="WP_117312158.1">
    <property type="nucleotide sequence ID" value="NZ_CANMQG010000005.1"/>
</dbReference>
<dbReference type="Pfam" id="PF01048">
    <property type="entry name" value="PNP_UDP_1"/>
    <property type="match status" value="1"/>
</dbReference>
<evidence type="ECO:0000256" key="1">
    <source>
        <dbReference type="ARBA" id="ARBA00004945"/>
    </source>
</evidence>
<comment type="catalytic activity">
    <reaction evidence="5">
        <text>S-methyl-5'-thioadenosine + H2O = 5-(methylsulfanyl)-D-ribose + adenine</text>
        <dbReference type="Rhea" id="RHEA:13617"/>
        <dbReference type="ChEBI" id="CHEBI:15377"/>
        <dbReference type="ChEBI" id="CHEBI:16708"/>
        <dbReference type="ChEBI" id="CHEBI:17509"/>
        <dbReference type="ChEBI" id="CHEBI:78440"/>
        <dbReference type="EC" id="3.2.2.9"/>
    </reaction>
</comment>
<keyword evidence="2 5" id="KW-0028">Amino-acid biosynthesis</keyword>
<evidence type="ECO:0000313" key="7">
    <source>
        <dbReference type="EMBL" id="MFC3211777.1"/>
    </source>
</evidence>
<dbReference type="NCBIfam" id="TIGR01704">
    <property type="entry name" value="MTA_SAH-Nsdase"/>
    <property type="match status" value="1"/>
</dbReference>
<keyword evidence="8" id="KW-1185">Reference proteome</keyword>
<keyword evidence="7" id="KW-0326">Glycosidase</keyword>
<dbReference type="InterPro" id="IPR035994">
    <property type="entry name" value="Nucleoside_phosphorylase_sf"/>
</dbReference>
<accession>A0ABV7KQQ4</accession>
<reference evidence="8" key="1">
    <citation type="journal article" date="2019" name="Int. J. Syst. Evol. Microbiol.">
        <title>The Global Catalogue of Microorganisms (GCM) 10K type strain sequencing project: providing services to taxonomists for standard genome sequencing and annotation.</title>
        <authorList>
            <consortium name="The Broad Institute Genomics Platform"/>
            <consortium name="The Broad Institute Genome Sequencing Center for Infectious Disease"/>
            <person name="Wu L."/>
            <person name="Ma J."/>
        </authorList>
    </citation>
    <scope>NUCLEOTIDE SEQUENCE [LARGE SCALE GENOMIC DNA]</scope>
    <source>
        <strain evidence="8">CCM 320</strain>
    </source>
</reference>